<evidence type="ECO:0000313" key="4">
    <source>
        <dbReference type="Proteomes" id="UP001172159"/>
    </source>
</evidence>
<dbReference type="GO" id="GO:0005634">
    <property type="term" value="C:nucleus"/>
    <property type="evidence" value="ECO:0007669"/>
    <property type="project" value="TreeGrafter"/>
</dbReference>
<dbReference type="AlphaFoldDB" id="A0AA40K1J4"/>
<feature type="region of interest" description="Disordered" evidence="2">
    <location>
        <begin position="88"/>
        <end position="141"/>
    </location>
</feature>
<evidence type="ECO:0000256" key="1">
    <source>
        <dbReference type="ARBA" id="ARBA00023054"/>
    </source>
</evidence>
<dbReference type="EMBL" id="JAUKTV010000003">
    <property type="protein sequence ID" value="KAK0742440.1"/>
    <property type="molecule type" value="Genomic_DNA"/>
</dbReference>
<dbReference type="Pfam" id="PF13300">
    <property type="entry name" value="DUF4078"/>
    <property type="match status" value="1"/>
</dbReference>
<accession>A0AA40K1J4</accession>
<sequence length="445" mass="50266">MRQQSTPVLVPRSTVWGSSLKLGAHCAISLQSSPEHQLINSIATFTTITSTPTATTPKDRVSLGYQTPTTSVSNLHLTVFITTTTTCPDPKTLTYTANHPPKNKRRKPPTSRARWHSPPSSAPSSPVPPPPHQQPNQQAAPPLQIQNRRPLQISQNQTQEPPKDHHHDEKLTLKSPTTTSEETAELARSRQRLESKSRLYAAMQRGDYLGKEYGLVDFDRKWAEQNPNSAQDEDLSSSSDSEPEEEATIEYTDEYGRTRLLTPSQKAALDRAAASKVDLEKMAGRPVAVPSDLIFGDAVQTEAFNTTEQMEELARKRDRSATPPPETHYDANWEIRTKGVGFYKFSQGGEERRKEMEGLERERERTEKEREEREREKQKRKEELERRRREIEARRREMGEKKAERLASRFLEGLEGEVFGGGGDGGGKTEQKDEGRKDEEGKEEA</sequence>
<name>A0AA40K1J4_9PEZI</name>
<feature type="compositionally biased region" description="Basic and acidic residues" evidence="2">
    <location>
        <begin position="327"/>
        <end position="337"/>
    </location>
</feature>
<gene>
    <name evidence="3" type="ORF">B0T21DRAFT_409251</name>
</gene>
<organism evidence="3 4">
    <name type="scientific">Apiosordaria backusii</name>
    <dbReference type="NCBI Taxonomy" id="314023"/>
    <lineage>
        <taxon>Eukaryota</taxon>
        <taxon>Fungi</taxon>
        <taxon>Dikarya</taxon>
        <taxon>Ascomycota</taxon>
        <taxon>Pezizomycotina</taxon>
        <taxon>Sordariomycetes</taxon>
        <taxon>Sordariomycetidae</taxon>
        <taxon>Sordariales</taxon>
        <taxon>Lasiosphaeriaceae</taxon>
        <taxon>Apiosordaria</taxon>
    </lineage>
</organism>
<protein>
    <submittedName>
        <fullName evidence="3">Uncharacterized protein</fullName>
    </submittedName>
</protein>
<feature type="compositionally biased region" description="Acidic residues" evidence="2">
    <location>
        <begin position="231"/>
        <end position="253"/>
    </location>
</feature>
<dbReference type="PANTHER" id="PTHR15885">
    <property type="entry name" value="COILED-COIL DOMAIN-CONTAINING PROTEIN 174"/>
    <property type="match status" value="1"/>
</dbReference>
<comment type="caution">
    <text evidence="3">The sequence shown here is derived from an EMBL/GenBank/DDBJ whole genome shotgun (WGS) entry which is preliminary data.</text>
</comment>
<dbReference type="Proteomes" id="UP001172159">
    <property type="component" value="Unassembled WGS sequence"/>
</dbReference>
<feature type="compositionally biased region" description="Basic and acidic residues" evidence="2">
    <location>
        <begin position="161"/>
        <end position="172"/>
    </location>
</feature>
<reference evidence="3" key="1">
    <citation type="submission" date="2023-06" db="EMBL/GenBank/DDBJ databases">
        <title>Genome-scale phylogeny and comparative genomics of the fungal order Sordariales.</title>
        <authorList>
            <consortium name="Lawrence Berkeley National Laboratory"/>
            <person name="Hensen N."/>
            <person name="Bonometti L."/>
            <person name="Westerberg I."/>
            <person name="Brannstrom I.O."/>
            <person name="Guillou S."/>
            <person name="Cros-Aarteil S."/>
            <person name="Calhoun S."/>
            <person name="Haridas S."/>
            <person name="Kuo A."/>
            <person name="Mondo S."/>
            <person name="Pangilinan J."/>
            <person name="Riley R."/>
            <person name="Labutti K."/>
            <person name="Andreopoulos B."/>
            <person name="Lipzen A."/>
            <person name="Chen C."/>
            <person name="Yanf M."/>
            <person name="Daum C."/>
            <person name="Ng V."/>
            <person name="Clum A."/>
            <person name="Steindorff A."/>
            <person name="Ohm R."/>
            <person name="Martin F."/>
            <person name="Silar P."/>
            <person name="Natvig D."/>
            <person name="Lalanne C."/>
            <person name="Gautier V."/>
            <person name="Ament-Velasquez S.L."/>
            <person name="Kruys A."/>
            <person name="Hutchinson M.I."/>
            <person name="Powell A.J."/>
            <person name="Barry K."/>
            <person name="Miller A.N."/>
            <person name="Grigoriev I.V."/>
            <person name="Debuchy R."/>
            <person name="Gladieux P."/>
            <person name="Thoren M.H."/>
            <person name="Johannesson H."/>
        </authorList>
    </citation>
    <scope>NUCLEOTIDE SEQUENCE</scope>
    <source>
        <strain evidence="3">CBS 540.89</strain>
    </source>
</reference>
<keyword evidence="4" id="KW-1185">Reference proteome</keyword>
<proteinExistence type="predicted"/>
<dbReference type="PANTHER" id="PTHR15885:SF1">
    <property type="entry name" value="COILED-COIL DOMAIN-CONTAINING PROTEIN 174"/>
    <property type="match status" value="1"/>
</dbReference>
<feature type="compositionally biased region" description="Basic residues" evidence="2">
    <location>
        <begin position="101"/>
        <end position="115"/>
    </location>
</feature>
<feature type="compositionally biased region" description="Basic and acidic residues" evidence="2">
    <location>
        <begin position="427"/>
        <end position="445"/>
    </location>
</feature>
<dbReference type="InterPro" id="IPR025066">
    <property type="entry name" value="CCDC174-like"/>
</dbReference>
<feature type="region of interest" description="Disordered" evidence="2">
    <location>
        <begin position="153"/>
        <end position="192"/>
    </location>
</feature>
<evidence type="ECO:0000256" key="2">
    <source>
        <dbReference type="SAM" id="MobiDB-lite"/>
    </source>
</evidence>
<evidence type="ECO:0000313" key="3">
    <source>
        <dbReference type="EMBL" id="KAK0742440.1"/>
    </source>
</evidence>
<keyword evidence="1" id="KW-0175">Coiled coil</keyword>
<feature type="region of interest" description="Disordered" evidence="2">
    <location>
        <begin position="308"/>
        <end position="445"/>
    </location>
</feature>
<feature type="compositionally biased region" description="Basic and acidic residues" evidence="2">
    <location>
        <begin position="349"/>
        <end position="407"/>
    </location>
</feature>
<feature type="region of interest" description="Disordered" evidence="2">
    <location>
        <begin position="226"/>
        <end position="260"/>
    </location>
</feature>